<sequence>MTAPLEVVYVLELTGLSGGIRNVFEQVNRLHDMGVNVKLFALDKQPNWFPLKVPVRRFGNYPALMRALTPMNCIKVATWWKTLAAVWHSCDRNRGGNGVPVYLVQDIEESYYPNWNDMQERVRNTYRVPVHMLTIADWTTRQLLERFQKHASNISIAVDFDLYKPNRTHDYDPFRILACSRRSQHLKGFDITVQAAKDVCSRLPQASMVTFGVEPPHLHGIPHGHFSHPDDQHVAYLYANCGVFVQTSYHEGFGLPILEAMACGAPVVTTKAEGNEEFCHNEWNCILVDKGDVAGVAQGILRILTDPQFAAYLTTNAMTTVQHYNWPRVMHNLLTVFHALTPQLQQ</sequence>
<evidence type="ECO:0000313" key="3">
    <source>
        <dbReference type="EMBL" id="SYX85627.1"/>
    </source>
</evidence>
<proteinExistence type="predicted"/>
<dbReference type="GO" id="GO:0009103">
    <property type="term" value="P:lipopolysaccharide biosynthetic process"/>
    <property type="evidence" value="ECO:0007669"/>
    <property type="project" value="TreeGrafter"/>
</dbReference>
<keyword evidence="1 3" id="KW-0808">Transferase</keyword>
<dbReference type="Proteomes" id="UP000304148">
    <property type="component" value="Chromosome"/>
</dbReference>
<reference evidence="4" key="1">
    <citation type="submission" date="2018-08" db="EMBL/GenBank/DDBJ databases">
        <authorList>
            <person name="Chevrot R."/>
        </authorList>
    </citation>
    <scope>NUCLEOTIDE SEQUENCE [LARGE SCALE GENOMIC DNA]</scope>
</reference>
<dbReference type="AlphaFoldDB" id="A0A383REW8"/>
<evidence type="ECO:0000256" key="1">
    <source>
        <dbReference type="ARBA" id="ARBA00022679"/>
    </source>
</evidence>
<dbReference type="Gene3D" id="3.40.50.2000">
    <property type="entry name" value="Glycogen Phosphorylase B"/>
    <property type="match status" value="1"/>
</dbReference>
<gene>
    <name evidence="3" type="ORF">PBLR_14049</name>
</gene>
<dbReference type="EMBL" id="LS992241">
    <property type="protein sequence ID" value="SYX85627.1"/>
    <property type="molecule type" value="Genomic_DNA"/>
</dbReference>
<dbReference type="Gene3D" id="3.40.50.11090">
    <property type="match status" value="1"/>
</dbReference>
<dbReference type="RefSeq" id="WP_138187459.1">
    <property type="nucleotide sequence ID" value="NZ_LS992241.1"/>
</dbReference>
<dbReference type="PANTHER" id="PTHR46401">
    <property type="entry name" value="GLYCOSYLTRANSFERASE WBBK-RELATED"/>
    <property type="match status" value="1"/>
</dbReference>
<dbReference type="InterPro" id="IPR001296">
    <property type="entry name" value="Glyco_trans_1"/>
</dbReference>
<dbReference type="GO" id="GO:0016757">
    <property type="term" value="F:glycosyltransferase activity"/>
    <property type="evidence" value="ECO:0007669"/>
    <property type="project" value="InterPro"/>
</dbReference>
<dbReference type="Pfam" id="PF00534">
    <property type="entry name" value="Glycos_transf_1"/>
    <property type="match status" value="1"/>
</dbReference>
<name>A0A383REW8_PAEAL</name>
<accession>A0A383REW8</accession>
<dbReference type="PANTHER" id="PTHR46401:SF2">
    <property type="entry name" value="GLYCOSYLTRANSFERASE WBBK-RELATED"/>
    <property type="match status" value="1"/>
</dbReference>
<protein>
    <submittedName>
        <fullName evidence="3">Glycosyl transferase group 1</fullName>
    </submittedName>
</protein>
<dbReference type="SUPFAM" id="SSF53756">
    <property type="entry name" value="UDP-Glycosyltransferase/glycogen phosphorylase"/>
    <property type="match status" value="1"/>
</dbReference>
<organism evidence="3 4">
    <name type="scientific">Paenibacillus alvei</name>
    <name type="common">Bacillus alvei</name>
    <dbReference type="NCBI Taxonomy" id="44250"/>
    <lineage>
        <taxon>Bacteria</taxon>
        <taxon>Bacillati</taxon>
        <taxon>Bacillota</taxon>
        <taxon>Bacilli</taxon>
        <taxon>Bacillales</taxon>
        <taxon>Paenibacillaceae</taxon>
        <taxon>Paenibacillus</taxon>
    </lineage>
</organism>
<feature type="domain" description="Glycosyl transferase family 1" evidence="2">
    <location>
        <begin position="175"/>
        <end position="317"/>
    </location>
</feature>
<evidence type="ECO:0000259" key="2">
    <source>
        <dbReference type="Pfam" id="PF00534"/>
    </source>
</evidence>
<dbReference type="CDD" id="cd03801">
    <property type="entry name" value="GT4_PimA-like"/>
    <property type="match status" value="1"/>
</dbReference>
<evidence type="ECO:0000313" key="4">
    <source>
        <dbReference type="Proteomes" id="UP000304148"/>
    </source>
</evidence>